<accession>Q97ZS4</accession>
<dbReference type="KEGG" id="sso:SSO5983"/>
<dbReference type="AlphaFoldDB" id="Q97ZS4"/>
<organism evidence="1 2">
    <name type="scientific">Saccharolobus solfataricus (strain ATCC 35092 / DSM 1617 / JCM 11322 / P2)</name>
    <name type="common">Sulfolobus solfataricus</name>
    <dbReference type="NCBI Taxonomy" id="273057"/>
    <lineage>
        <taxon>Archaea</taxon>
        <taxon>Thermoproteota</taxon>
        <taxon>Thermoprotei</taxon>
        <taxon>Sulfolobales</taxon>
        <taxon>Sulfolobaceae</taxon>
        <taxon>Saccharolobus</taxon>
    </lineage>
</organism>
<dbReference type="EMBL" id="AE006641">
    <property type="protein sequence ID" value="AAK40825.1"/>
    <property type="molecule type" value="Genomic_DNA"/>
</dbReference>
<dbReference type="EnsemblBacteria" id="AAK40825">
    <property type="protein sequence ID" value="AAK40825"/>
    <property type="gene ID" value="SSO5983"/>
</dbReference>
<dbReference type="InParanoid" id="Q97ZS4"/>
<name>Q97ZS4_SACS2</name>
<gene>
    <name evidence="1" type="ordered locus">SSO5983</name>
</gene>
<evidence type="ECO:0000313" key="2">
    <source>
        <dbReference type="Proteomes" id="UP000001974"/>
    </source>
</evidence>
<keyword evidence="2" id="KW-1185">Reference proteome</keyword>
<dbReference type="PIR" id="B90196">
    <property type="entry name" value="B90196"/>
</dbReference>
<reference evidence="2" key="1">
    <citation type="journal article" date="2001" name="Proc. Natl. Acad. Sci. U.S.A.">
        <title>The complete genome of the crenarchaeon Sulfolobus solfataricus P2.</title>
        <authorList>
            <person name="She Q."/>
            <person name="Singh R.K."/>
            <person name="Confalonieri F."/>
            <person name="Zivanovic Y."/>
            <person name="Allard G."/>
            <person name="Awayez M.J."/>
            <person name="Chan-Weiher C.C.-Y."/>
            <person name="Clausen I.G."/>
            <person name="Curtis B.A."/>
            <person name="De Moors A."/>
            <person name="Erauso G."/>
            <person name="Fletcher C."/>
            <person name="Gordon P.M.K."/>
            <person name="Heikamp-de Jong I."/>
            <person name="Jeffries A.C."/>
            <person name="Kozera C.J."/>
            <person name="Medina N."/>
            <person name="Peng X."/>
            <person name="Thi-Ngoc H.P."/>
            <person name="Redder P."/>
            <person name="Schenk M.E."/>
            <person name="Theriault C."/>
            <person name="Tolstrup N."/>
            <person name="Charlebois R.L."/>
            <person name="Doolittle W.F."/>
            <person name="Duguet M."/>
            <person name="Gaasterland T."/>
            <person name="Garrett R.A."/>
            <person name="Ragan M.A."/>
            <person name="Sensen C.W."/>
            <person name="Van der Oost J."/>
        </authorList>
    </citation>
    <scope>NUCLEOTIDE SEQUENCE [LARGE SCALE GENOMIC DNA]</scope>
    <source>
        <strain evidence="2">ATCC 35092 / DSM 1617 / JCM 11322 / P2</strain>
    </source>
</reference>
<dbReference type="PaxDb" id="273057-SSO5983"/>
<dbReference type="HOGENOM" id="CLU_3178767_0_0_2"/>
<sequence>MIVTRNLYNFFNWHKNVLVKEGLNILSNSKKRQYLKLLRTIKYIER</sequence>
<protein>
    <submittedName>
        <fullName evidence="1">Uncharacterized protein</fullName>
    </submittedName>
</protein>
<evidence type="ECO:0000313" key="1">
    <source>
        <dbReference type="EMBL" id="AAK40825.1"/>
    </source>
</evidence>
<dbReference type="STRING" id="273057.SSO5983"/>
<proteinExistence type="predicted"/>
<dbReference type="Proteomes" id="UP000001974">
    <property type="component" value="Chromosome"/>
</dbReference>